<evidence type="ECO:0000259" key="1">
    <source>
        <dbReference type="Pfam" id="PF01872"/>
    </source>
</evidence>
<dbReference type="Proteomes" id="UP001217838">
    <property type="component" value="Unassembled WGS sequence"/>
</dbReference>
<name>A0ABT5B1M2_9BACT</name>
<dbReference type="InterPro" id="IPR024072">
    <property type="entry name" value="DHFR-like_dom_sf"/>
</dbReference>
<dbReference type="InterPro" id="IPR002734">
    <property type="entry name" value="RibDG_C"/>
</dbReference>
<keyword evidence="3" id="KW-1185">Reference proteome</keyword>
<dbReference type="Gene3D" id="3.40.430.10">
    <property type="entry name" value="Dihydrofolate Reductase, subunit A"/>
    <property type="match status" value="1"/>
</dbReference>
<protein>
    <submittedName>
        <fullName evidence="2">Dihydrofolate reductase family protein</fullName>
    </submittedName>
</protein>
<dbReference type="SUPFAM" id="SSF53597">
    <property type="entry name" value="Dihydrofolate reductase-like"/>
    <property type="match status" value="1"/>
</dbReference>
<dbReference type="Pfam" id="PF01872">
    <property type="entry name" value="RibD_C"/>
    <property type="match status" value="1"/>
</dbReference>
<feature type="domain" description="Bacterial bifunctional deaminase-reductase C-terminal" evidence="1">
    <location>
        <begin position="32"/>
        <end position="201"/>
    </location>
</feature>
<gene>
    <name evidence="2" type="ORF">POL58_09530</name>
</gene>
<proteinExistence type="predicted"/>
<evidence type="ECO:0000313" key="3">
    <source>
        <dbReference type="Proteomes" id="UP001217838"/>
    </source>
</evidence>
<comment type="caution">
    <text evidence="2">The sequence shown here is derived from an EMBL/GenBank/DDBJ whole genome shotgun (WGS) entry which is preliminary data.</text>
</comment>
<organism evidence="2 3">
    <name type="scientific">Nannocystis radixulma</name>
    <dbReference type="NCBI Taxonomy" id="2995305"/>
    <lineage>
        <taxon>Bacteria</taxon>
        <taxon>Pseudomonadati</taxon>
        <taxon>Myxococcota</taxon>
        <taxon>Polyangia</taxon>
        <taxon>Nannocystales</taxon>
        <taxon>Nannocystaceae</taxon>
        <taxon>Nannocystis</taxon>
    </lineage>
</organism>
<reference evidence="2 3" key="1">
    <citation type="submission" date="2022-11" db="EMBL/GenBank/DDBJ databases">
        <title>Minimal conservation of predation-associated metabolite biosynthetic gene clusters underscores biosynthetic potential of Myxococcota including descriptions for ten novel species: Archangium lansinium sp. nov., Myxococcus landrumus sp. nov., Nannocystis bai.</title>
        <authorList>
            <person name="Ahearne A."/>
            <person name="Stevens C."/>
            <person name="Dowd S."/>
        </authorList>
    </citation>
    <scope>NUCLEOTIDE SEQUENCE [LARGE SCALE GENOMIC DNA]</scope>
    <source>
        <strain evidence="2 3">NCELM</strain>
    </source>
</reference>
<sequence>MRAKDAKLREEMASLPVFPSGGTLAQMRPLRYSINVTLDGCCDHRAIIPDEEEMHRRAAENIAAADALLFGRVTYEMMEAAFRPKNRTETGPGSTDPFARTIDAAKKYVVSSTLDRVDWNAELVRGDLGKAVQQLKQQPGKGLFVGGVKLPLALAELGLIDEYEFVVHPALAGHGPTLFAGLSKRIDLRLVSRQEFGSGAVAMRYEPRR</sequence>
<dbReference type="EMBL" id="JAQNDN010000003">
    <property type="protein sequence ID" value="MDC0667977.1"/>
    <property type="molecule type" value="Genomic_DNA"/>
</dbReference>
<accession>A0ABT5B1M2</accession>
<evidence type="ECO:0000313" key="2">
    <source>
        <dbReference type="EMBL" id="MDC0667977.1"/>
    </source>
</evidence>